<name>A0A8S3GNF7_9BILA</name>
<gene>
    <name evidence="1" type="ORF">BYL167_LOCUS56103</name>
    <name evidence="2" type="ORF">GIL414_LOCUS66626</name>
</gene>
<evidence type="ECO:0000313" key="3">
    <source>
        <dbReference type="Proteomes" id="UP000681720"/>
    </source>
</evidence>
<accession>A0A8S3GNF7</accession>
<dbReference type="AlphaFoldDB" id="A0A8S3GNF7"/>
<comment type="caution">
    <text evidence="2">The sequence shown here is derived from an EMBL/GenBank/DDBJ whole genome shotgun (WGS) entry which is preliminary data.</text>
</comment>
<proteinExistence type="predicted"/>
<reference evidence="2" key="1">
    <citation type="submission" date="2021-02" db="EMBL/GenBank/DDBJ databases">
        <authorList>
            <person name="Nowell W R."/>
        </authorList>
    </citation>
    <scope>NUCLEOTIDE SEQUENCE</scope>
</reference>
<organism evidence="2 3">
    <name type="scientific">Rotaria magnacalcarata</name>
    <dbReference type="NCBI Taxonomy" id="392030"/>
    <lineage>
        <taxon>Eukaryota</taxon>
        <taxon>Metazoa</taxon>
        <taxon>Spiralia</taxon>
        <taxon>Gnathifera</taxon>
        <taxon>Rotifera</taxon>
        <taxon>Eurotatoria</taxon>
        <taxon>Bdelloidea</taxon>
        <taxon>Philodinida</taxon>
        <taxon>Philodinidae</taxon>
        <taxon>Rotaria</taxon>
    </lineage>
</organism>
<evidence type="ECO:0000313" key="1">
    <source>
        <dbReference type="EMBL" id="CAF5026189.1"/>
    </source>
</evidence>
<sequence>MDNQEVDYEVVGGFFEDRNGKRRPVK</sequence>
<dbReference type="EMBL" id="CAJOBH010217958">
    <property type="protein sequence ID" value="CAF5026189.1"/>
    <property type="molecule type" value="Genomic_DNA"/>
</dbReference>
<dbReference type="EMBL" id="CAJOBJ010316271">
    <property type="protein sequence ID" value="CAF5169168.1"/>
    <property type="molecule type" value="Genomic_DNA"/>
</dbReference>
<dbReference type="Proteomes" id="UP000681967">
    <property type="component" value="Unassembled WGS sequence"/>
</dbReference>
<evidence type="ECO:0000313" key="2">
    <source>
        <dbReference type="EMBL" id="CAF5169168.1"/>
    </source>
</evidence>
<dbReference type="Proteomes" id="UP000681720">
    <property type="component" value="Unassembled WGS sequence"/>
</dbReference>
<protein>
    <submittedName>
        <fullName evidence="2">Uncharacterized protein</fullName>
    </submittedName>
</protein>
<feature type="non-terminal residue" evidence="2">
    <location>
        <position position="26"/>
    </location>
</feature>